<comment type="similarity">
    <text evidence="1">Belongs to the fructosamine kinase family.</text>
</comment>
<dbReference type="Pfam" id="PF03881">
    <property type="entry name" value="Fructosamin_kin"/>
    <property type="match status" value="1"/>
</dbReference>
<dbReference type="PANTHER" id="PTHR12149">
    <property type="entry name" value="FRUCTOSAMINE 3 KINASE-RELATED PROTEIN"/>
    <property type="match status" value="1"/>
</dbReference>
<dbReference type="Gene3D" id="3.30.200.20">
    <property type="entry name" value="Phosphorylase Kinase, domain 1"/>
    <property type="match status" value="1"/>
</dbReference>
<protein>
    <submittedName>
        <fullName evidence="2">Fructosamine kinase family protein</fullName>
    </submittedName>
</protein>
<dbReference type="PIRSF" id="PIRSF006221">
    <property type="entry name" value="Ketosamine-3-kinase"/>
    <property type="match status" value="1"/>
</dbReference>
<keyword evidence="1" id="KW-0808">Transferase</keyword>
<dbReference type="InterPro" id="IPR016477">
    <property type="entry name" value="Fructo-/Ketosamine-3-kinase"/>
</dbReference>
<dbReference type="PANTHER" id="PTHR12149:SF8">
    <property type="entry name" value="PROTEIN-RIBULOSAMINE 3-KINASE"/>
    <property type="match status" value="1"/>
</dbReference>
<dbReference type="InterPro" id="IPR011009">
    <property type="entry name" value="Kinase-like_dom_sf"/>
</dbReference>
<dbReference type="SUPFAM" id="SSF56112">
    <property type="entry name" value="Protein kinase-like (PK-like)"/>
    <property type="match status" value="1"/>
</dbReference>
<proteinExistence type="inferred from homology"/>
<evidence type="ECO:0000313" key="3">
    <source>
        <dbReference type="Proteomes" id="UP000321296"/>
    </source>
</evidence>
<organism evidence="2 3">
    <name type="scientific">Leuconostoc pseudomesenteroides</name>
    <dbReference type="NCBI Taxonomy" id="33968"/>
    <lineage>
        <taxon>Bacteria</taxon>
        <taxon>Bacillati</taxon>
        <taxon>Bacillota</taxon>
        <taxon>Bacilli</taxon>
        <taxon>Lactobacillales</taxon>
        <taxon>Lactobacillaceae</taxon>
        <taxon>Leuconostoc</taxon>
    </lineage>
</organism>
<evidence type="ECO:0000256" key="1">
    <source>
        <dbReference type="PIRNR" id="PIRNR006221"/>
    </source>
</evidence>
<dbReference type="RefSeq" id="WP_147651390.1">
    <property type="nucleotide sequence ID" value="NZ_CP042383.1"/>
</dbReference>
<gene>
    <name evidence="2" type="ORF">FGL85_06940</name>
</gene>
<dbReference type="EMBL" id="CP042383">
    <property type="protein sequence ID" value="QEA42261.1"/>
    <property type="molecule type" value="Genomic_DNA"/>
</dbReference>
<accession>A0A5B8T0S8</accession>
<reference evidence="2 3" key="1">
    <citation type="submission" date="2019-06" db="EMBL/GenBank/DDBJ databases">
        <title>Genome analyses of bacteria isolated from kimchi.</title>
        <authorList>
            <person name="Lee S."/>
            <person name="Ahn S."/>
            <person name="Roh S."/>
        </authorList>
    </citation>
    <scope>NUCLEOTIDE SEQUENCE [LARGE SCALE GENOMIC DNA]</scope>
    <source>
        <strain evidence="2 3">CBA3630</strain>
    </source>
</reference>
<dbReference type="Gene3D" id="3.90.1200.10">
    <property type="match status" value="1"/>
</dbReference>
<dbReference type="AlphaFoldDB" id="A0A5B8T0S8"/>
<sequence length="288" mass="32597">MNAAFLSHLNLGTISKVTPVGGGDINQAFRLESSTGPVFLLLQPNHKKEFFIHEVNGLACLARFVKTPQVLRIGEWGDNAYLVLSYLAHQSQGDAFALGTALARIHQQTSPQGQFGFDESFTMGTYTADNSWQKSWSTFFVQQRLMPLRKMIRDQGLWSEELDLSFQAAIKQFERLMVDYQAQPSLLHGDLWSGNYMFGLNGEPILIDPAVFYGDREFDIGITTVFGGFSDAFYRGYQATYPLTSGYERRILFYQLYYLMFHLSQFGAGYLAQVQQKLVSINQQPNGQ</sequence>
<name>A0A5B8T0S8_LEUPS</name>
<evidence type="ECO:0000313" key="2">
    <source>
        <dbReference type="EMBL" id="QEA42261.1"/>
    </source>
</evidence>
<keyword evidence="1 2" id="KW-0418">Kinase</keyword>
<dbReference type="Proteomes" id="UP000321296">
    <property type="component" value="Chromosome"/>
</dbReference>
<dbReference type="GO" id="GO:0016301">
    <property type="term" value="F:kinase activity"/>
    <property type="evidence" value="ECO:0007669"/>
    <property type="project" value="UniProtKB-UniRule"/>
</dbReference>
<dbReference type="KEGG" id="lpse:FGL85_06940"/>